<organism evidence="9 10">
    <name type="scientific">Caenorhabditis elegans</name>
    <dbReference type="NCBI Taxonomy" id="6239"/>
    <lineage>
        <taxon>Eukaryota</taxon>
        <taxon>Metazoa</taxon>
        <taxon>Ecdysozoa</taxon>
        <taxon>Nematoda</taxon>
        <taxon>Chromadorea</taxon>
        <taxon>Rhabditida</taxon>
        <taxon>Rhabditina</taxon>
        <taxon>Rhabditomorpha</taxon>
        <taxon>Rhabditoidea</taxon>
        <taxon>Rhabditidae</taxon>
        <taxon>Peloderinae</taxon>
        <taxon>Caenorhabditis</taxon>
    </lineage>
</organism>
<dbReference type="CTD" id="179965"/>
<dbReference type="GO" id="GO:0005634">
    <property type="term" value="C:nucleus"/>
    <property type="evidence" value="ECO:0007669"/>
    <property type="project" value="UniProtKB-SubCell"/>
</dbReference>
<dbReference type="GeneID" id="179965"/>
<dbReference type="eggNOG" id="KOG3793">
    <property type="taxonomic scope" value="Eukaryota"/>
</dbReference>
<evidence type="ECO:0000256" key="7">
    <source>
        <dbReference type="SAM" id="MobiDB-lite"/>
    </source>
</evidence>
<feature type="domain" description="DZF" evidence="8">
    <location>
        <begin position="39"/>
        <end position="388"/>
    </location>
</feature>
<evidence type="ECO:0000256" key="5">
    <source>
        <dbReference type="ARBA" id="ARBA00023163"/>
    </source>
</evidence>
<dbReference type="SMART" id="SM00572">
    <property type="entry name" value="DZF"/>
    <property type="match status" value="1"/>
</dbReference>
<dbReference type="PeptideAtlas" id="O62349"/>
<reference evidence="9 10" key="1">
    <citation type="journal article" date="1998" name="Science">
        <title>Genome sequence of the nematode C. elegans: a platform for investigating biology.</title>
        <authorList>
            <consortium name="The C. elegans sequencing consortium"/>
            <person name="Sulson J.E."/>
            <person name="Waterston R."/>
        </authorList>
    </citation>
    <scope>NUCLEOTIDE SEQUENCE [LARGE SCALE GENOMIC DNA]</scope>
    <source>
        <strain evidence="9 10">Bristol N2</strain>
    </source>
</reference>
<evidence type="ECO:0000256" key="2">
    <source>
        <dbReference type="ARBA" id="ARBA00023015"/>
    </source>
</evidence>
<evidence type="ECO:0000313" key="10">
    <source>
        <dbReference type="Proteomes" id="UP000001940"/>
    </source>
</evidence>
<dbReference type="GO" id="GO:0003677">
    <property type="term" value="F:DNA binding"/>
    <property type="evidence" value="ECO:0000318"/>
    <property type="project" value="GO_Central"/>
</dbReference>
<dbReference type="InterPro" id="IPR049401">
    <property type="entry name" value="DZF_dom_N"/>
</dbReference>
<evidence type="ECO:0007829" key="12">
    <source>
        <dbReference type="PeptideAtlas" id="O62349"/>
    </source>
</evidence>
<dbReference type="PROSITE" id="PS51703">
    <property type="entry name" value="DZF"/>
    <property type="match status" value="1"/>
</dbReference>
<dbReference type="Gene3D" id="1.10.1410.40">
    <property type="match status" value="1"/>
</dbReference>
<dbReference type="Reactome" id="R-CEL-6798695">
    <property type="pathway name" value="Neutrophil degranulation"/>
</dbReference>
<evidence type="ECO:0000313" key="9">
    <source>
        <dbReference type="EMBL" id="CAB07644.2"/>
    </source>
</evidence>
<proteinExistence type="evidence at protein level"/>
<evidence type="ECO:0000256" key="1">
    <source>
        <dbReference type="ARBA" id="ARBA00004123"/>
    </source>
</evidence>
<dbReference type="PROSITE" id="PS50152">
    <property type="entry name" value="25A_SYNTH_3"/>
    <property type="match status" value="1"/>
</dbReference>
<dbReference type="PANTHER" id="PTHR46447">
    <property type="entry name" value="INTERLEUKIN ENHANCER-BINDING FACTOR"/>
    <property type="match status" value="1"/>
</dbReference>
<dbReference type="EMBL" id="BX284605">
    <property type="protein sequence ID" value="CAB07644.2"/>
    <property type="molecule type" value="Genomic_DNA"/>
</dbReference>
<accession>O62349</accession>
<feature type="region of interest" description="Disordered" evidence="7">
    <location>
        <begin position="1"/>
        <end position="23"/>
    </location>
</feature>
<dbReference type="KEGG" id="cel:CELE_R11H6.5"/>
<evidence type="ECO:0000256" key="3">
    <source>
        <dbReference type="ARBA" id="ARBA00023125"/>
    </source>
</evidence>
<keyword evidence="6" id="KW-0539">Nucleus</keyword>
<dbReference type="Bgee" id="WBGene00011253">
    <property type="expression patterns" value="Expressed in embryo and 4 other cell types or tissues"/>
</dbReference>
<dbReference type="Pfam" id="PF20965">
    <property type="entry name" value="DZF_C"/>
    <property type="match status" value="1"/>
</dbReference>
<feature type="compositionally biased region" description="Low complexity" evidence="7">
    <location>
        <begin position="9"/>
        <end position="18"/>
    </location>
</feature>
<dbReference type="Gene3D" id="3.30.460.10">
    <property type="entry name" value="Beta Polymerase, domain 2"/>
    <property type="match status" value="1"/>
</dbReference>
<keyword evidence="3" id="KW-0238">DNA-binding</keyword>
<dbReference type="STRING" id="6239.R11H6.5.1"/>
<dbReference type="PIR" id="T24195">
    <property type="entry name" value="T24195"/>
</dbReference>
<dbReference type="InterPro" id="IPR043519">
    <property type="entry name" value="NT_sf"/>
</dbReference>
<dbReference type="HOGENOM" id="CLU_064863_1_0_1"/>
<dbReference type="SMR" id="O62349"/>
<name>O62349_CAEEL</name>
<dbReference type="GO" id="GO:0003725">
    <property type="term" value="F:double-stranded RNA binding"/>
    <property type="evidence" value="ECO:0000318"/>
    <property type="project" value="GO_Central"/>
</dbReference>
<dbReference type="GO" id="GO:0045893">
    <property type="term" value="P:positive regulation of DNA-templated transcription"/>
    <property type="evidence" value="ECO:0000318"/>
    <property type="project" value="GO_Central"/>
</dbReference>
<keyword evidence="10" id="KW-1185">Reference proteome</keyword>
<dbReference type="InterPro" id="IPR052134">
    <property type="entry name" value="ILF2"/>
</dbReference>
<dbReference type="AGR" id="WB:WBGene00011253"/>
<dbReference type="OMA" id="STWKGIE"/>
<evidence type="ECO:0000256" key="4">
    <source>
        <dbReference type="ARBA" id="ARBA00023159"/>
    </source>
</evidence>
<keyword evidence="4" id="KW-0010">Activator</keyword>
<evidence type="ECO:0000259" key="8">
    <source>
        <dbReference type="PROSITE" id="PS51703"/>
    </source>
</evidence>
<dbReference type="InterPro" id="IPR049402">
    <property type="entry name" value="DZF_dom_C"/>
</dbReference>
<dbReference type="FunCoup" id="O62349">
    <property type="interactions" value="2552"/>
</dbReference>
<dbReference type="SUPFAM" id="SSF81301">
    <property type="entry name" value="Nucleotidyltransferase"/>
    <property type="match status" value="1"/>
</dbReference>
<dbReference type="WormBase" id="R11H6.5">
    <property type="protein sequence ID" value="CE48063"/>
    <property type="gene ID" value="WBGene00011253"/>
</dbReference>
<gene>
    <name evidence="9" type="ORF">CELE_R11H6.5</name>
    <name evidence="9 11" type="ORF">R11H6.5</name>
</gene>
<dbReference type="InParanoid" id="O62349"/>
<protein>
    <submittedName>
        <fullName evidence="9">DZF domain-containing protein</fullName>
    </submittedName>
</protein>
<dbReference type="PaxDb" id="6239-R11H6.5"/>
<dbReference type="RefSeq" id="NP_506614.2">
    <property type="nucleotide sequence ID" value="NM_074213.5"/>
</dbReference>
<dbReference type="AlphaFoldDB" id="O62349"/>
<dbReference type="UCSC" id="R11H6.5">
    <property type="organism name" value="c. elegans"/>
</dbReference>
<evidence type="ECO:0000256" key="6">
    <source>
        <dbReference type="ARBA" id="ARBA00023242"/>
    </source>
</evidence>
<keyword evidence="12" id="KW-1267">Proteomics identification</keyword>
<dbReference type="InterPro" id="IPR006561">
    <property type="entry name" value="DZF_dom"/>
</dbReference>
<evidence type="ECO:0000313" key="11">
    <source>
        <dbReference type="WormBase" id="R11H6.5"/>
    </source>
</evidence>
<sequence>MNYKRSAFRRSAGSRGFRTPNMVPGGNFPQFGVPIPQFRTIYDYTLDKGNLEGTKNTSDAVFEKEILDRAANLTPSVEIRKRINEYAKKVIVALEKEKREKTLVDIGIATISHVGSFVTDTTTHSSDKSDVVVQLSTLPSYETVAELGRKVVENMKIADPKETGEPLQMEYGCLITSHNCQVRLLITIIPEESTKLEPLLHLDSKQMMINFFSTRHITWFSQISSELPPAFIQEWQALVRVLKDTRSRYSDFQPLSIWTIQYLAFYCLANGPNRQKACLGTAFRRFFEIIAAGIFLPKSPCLIDPVSANYRIGFDLTLPQMDTVCMGAQTLVRIFATGNDGYRAILGTHGTAADLTQTISTWKGIEIRPSIDAYRDGCMTRFPARAEIPTV</sequence>
<keyword evidence="5" id="KW-0804">Transcription</keyword>
<dbReference type="Pfam" id="PF07528">
    <property type="entry name" value="DZF_N"/>
    <property type="match status" value="1"/>
</dbReference>
<keyword evidence="2" id="KW-0805">Transcription regulation</keyword>
<dbReference type="PhylomeDB" id="O62349"/>
<dbReference type="Reactome" id="R-CEL-9833482">
    <property type="pathway name" value="PKR-mediated signaling"/>
</dbReference>
<dbReference type="Proteomes" id="UP000001940">
    <property type="component" value="Chromosome V"/>
</dbReference>
<dbReference type="PANTHER" id="PTHR46447:SF1">
    <property type="entry name" value="INTERLEUKIN ENHANCER-BINDING FACTOR 2"/>
    <property type="match status" value="1"/>
</dbReference>
<dbReference type="IntAct" id="O62349">
    <property type="interactions" value="1"/>
</dbReference>
<comment type="subcellular location">
    <subcellularLocation>
        <location evidence="1">Nucleus</location>
    </subcellularLocation>
</comment>
<dbReference type="OrthoDB" id="5775647at2759"/>